<dbReference type="STRING" id="429701.A0A2G9HUE6"/>
<dbReference type="InterPro" id="IPR027417">
    <property type="entry name" value="P-loop_NTPase"/>
</dbReference>
<dbReference type="InterPro" id="IPR029481">
    <property type="entry name" value="ABC_trans_N"/>
</dbReference>
<feature type="transmembrane region" description="Helical" evidence="10">
    <location>
        <begin position="522"/>
        <end position="543"/>
    </location>
</feature>
<dbReference type="Pfam" id="PF14510">
    <property type="entry name" value="ABC_trans_N"/>
    <property type="match status" value="1"/>
</dbReference>
<dbReference type="InterPro" id="IPR034003">
    <property type="entry name" value="ABCG_PDR_2"/>
</dbReference>
<dbReference type="Pfam" id="PF01061">
    <property type="entry name" value="ABC2_membrane"/>
    <property type="match status" value="2"/>
</dbReference>
<keyword evidence="12" id="KW-0378">Hydrolase</keyword>
<evidence type="ECO:0000313" key="12">
    <source>
        <dbReference type="EMBL" id="PIN21137.1"/>
    </source>
</evidence>
<dbReference type="GO" id="GO:0016887">
    <property type="term" value="F:ATP hydrolysis activity"/>
    <property type="evidence" value="ECO:0007669"/>
    <property type="project" value="InterPro"/>
</dbReference>
<dbReference type="GO" id="GO:0140359">
    <property type="term" value="F:ABC-type transporter activity"/>
    <property type="evidence" value="ECO:0007669"/>
    <property type="project" value="InterPro"/>
</dbReference>
<feature type="transmembrane region" description="Helical" evidence="10">
    <location>
        <begin position="1276"/>
        <end position="1300"/>
    </location>
</feature>
<dbReference type="InterPro" id="IPR003593">
    <property type="entry name" value="AAA+_ATPase"/>
</dbReference>
<dbReference type="GO" id="GO:0009914">
    <property type="term" value="P:hormone transport"/>
    <property type="evidence" value="ECO:0007669"/>
    <property type="project" value="UniProtKB-ARBA"/>
</dbReference>
<dbReference type="InterPro" id="IPR013525">
    <property type="entry name" value="ABC2_TM"/>
</dbReference>
<dbReference type="PANTHER" id="PTHR48040:SF45">
    <property type="entry name" value="PLEIOTROPIC DRUG RESISTANCE PROTEIN 1-LIKE"/>
    <property type="match status" value="1"/>
</dbReference>
<feature type="transmembrane region" description="Helical" evidence="10">
    <location>
        <begin position="1193"/>
        <end position="1221"/>
    </location>
</feature>
<keyword evidence="3" id="KW-0813">Transport</keyword>
<sequence length="1414" mass="160262">MDRDDIHKASTSSFRQNSSSFWRNNSYDVFSHSIRQEDDEEALKWAALEKLPTYDRLTRGLLVGSGGAISEVDVRNLGFQERKALLERLLKVADEDNEKFLLKLKDRIDRVGIQLPTIEVRFEHLTVGAEAYIGSRSLPTFFNSIINMLEGFFSYLRILPSKKKHISILQDVSGIIRPSRMTLLLGPPSSGKTTLLLSLAGKLDTSLKFSGKVTYNGHEMHEFVPQTTAAYISQHDVHIGEMTVRETLEFSARCQGVGSRYEMLSELSRREKIANIKPDPDIDIFMKAIAAKGQEASVVTDYVLKVLGLEVCADTMVGDELVRGISGGQRKRVTTGEMLVGPTNALFMDEISTGLDSSTTFQIVSSLRQNVHIFNGTAFISLLQPAPETYELFDDIILLSDGKIVYQGPRDTVLEFFESVGFKCPERKGVADFLQEVTSKKDQQQYWMRVDKPYRFVTVNDFVEAFKSFHVGEKLKDDLASQFDKTKSHPAALTTKKYGTGMKELLKACCSREILLMKRNSFVYIFKITQITIMAFITMTIFLRTKMHRRNLEDGLIFTGALFFTATIIMFNGMAEISMTIYKLPIFYKQRDSLFFPAWVYALPTWILKLPISFVEVGVWVFITYYVIGFDPNVGRFFKQYIILLLLNQMASGLFRLIGAAGRNMIVANTFGALALLLLFALGGVVLSRVNVKKWWIWGFWSSPLMYAQNALVVNEFRGESWQKVVGRTNESLGVEVLKARGFLPETRMYWIGLGALFGFIILFNICFTIALTYLDPFEKAQAIIPEESDDNNQDDDVDANHKRKRGMVLPFEPHTIVFDEIEYSVDMPQEMKDKGFLEDKLVLLKGVSGAFRPGVLTALMGVSGAGKTTLMDVLAGRKTGGYVDGNITISGYPKKQETFARISGYCEQNDIHSPHVTIYESLFYSAWLRLAPEVDVKTRKMFVEEVMELVELRPLRGALVGLPGINGLSTEQRKRLTIAVELVANPSIIFMDEPTSGLDARAAAIVMRTVRNTVDTGRTVVCTIHQPSIDIFEAFDELFLLKRGGEEIYVGPLGRHSSKMIKYFESIEGVPKIKDGYNPATWMLEVTASAQEMALGVDFAEVYKNSELYRRNKALISELSTPSPGTKELHFPSEYSQPFHIQCIACLWKQYWSYWRNPPYTAVRFVFTTFIALILGSMFWDLGSRRNNMQDLLSAIGSMYASVLFLGIQNAVAVQPVVAIERTVFYRERATGMYSSMPYAIAQVAIEFPYVLAQAGVYGIIVYAMIGFEWTAAKFFWYVFIMLFTLLYFTFYGMMSLAVSPNHHIAKIICALFIGLWNLFSGFIIPRPRIPIWWRWYYWACPVAWTLYGLATSQFGEVESYLSPEQTVKEFLRSYFGFKHDFLGVVATVIVGFTVLFVFTFGFSIKAFNFERR</sequence>
<keyword evidence="5" id="KW-0677">Repeat</keyword>
<keyword evidence="7" id="KW-0067">ATP-binding</keyword>
<comment type="caution">
    <text evidence="12">The sequence shown here is derived from an EMBL/GenBank/DDBJ whole genome shotgun (WGS) entry which is preliminary data.</text>
</comment>
<dbReference type="InterPro" id="IPR043926">
    <property type="entry name" value="ABCG_dom"/>
</dbReference>
<feature type="transmembrane region" description="Helical" evidence="10">
    <location>
        <begin position="665"/>
        <end position="687"/>
    </location>
</feature>
<dbReference type="FunFam" id="3.40.50.300:FF:000059">
    <property type="entry name" value="ABC transporter G family member 40"/>
    <property type="match status" value="1"/>
</dbReference>
<keyword evidence="6" id="KW-0547">Nucleotide-binding</keyword>
<feature type="domain" description="ABC transporter" evidence="11">
    <location>
        <begin position="153"/>
        <end position="426"/>
    </location>
</feature>
<dbReference type="Pfam" id="PF08370">
    <property type="entry name" value="PDR_assoc"/>
    <property type="match status" value="1"/>
</dbReference>
<protein>
    <submittedName>
        <fullName evidence="12">Pleiotropic drug resistance proteins (PDR1-15), ABC superfamily</fullName>
        <ecNumber evidence="12">3.6.3.17</ecNumber>
    </submittedName>
</protein>
<dbReference type="CDD" id="cd03233">
    <property type="entry name" value="ABCG_PDR_domain1"/>
    <property type="match status" value="1"/>
</dbReference>
<evidence type="ECO:0000256" key="7">
    <source>
        <dbReference type="ARBA" id="ARBA00022840"/>
    </source>
</evidence>
<feature type="transmembrane region" description="Helical" evidence="10">
    <location>
        <begin position="555"/>
        <end position="575"/>
    </location>
</feature>
<dbReference type="GO" id="GO:2000032">
    <property type="term" value="P:regulation of secondary shoot formation"/>
    <property type="evidence" value="ECO:0007669"/>
    <property type="project" value="UniProtKB-ARBA"/>
</dbReference>
<dbReference type="OrthoDB" id="66620at2759"/>
<dbReference type="Pfam" id="PF19055">
    <property type="entry name" value="ABC2_membrane_7"/>
    <property type="match status" value="1"/>
</dbReference>
<comment type="similarity">
    <text evidence="2">Belongs to the ABC transporter superfamily. ABCG family. PDR (TC 3.A.1.205) subfamily.</text>
</comment>
<dbReference type="Proteomes" id="UP000231279">
    <property type="component" value="Unassembled WGS sequence"/>
</dbReference>
<dbReference type="InterPro" id="IPR003439">
    <property type="entry name" value="ABC_transporter-like_ATP-bd"/>
</dbReference>
<feature type="transmembrane region" description="Helical" evidence="10">
    <location>
        <begin position="1337"/>
        <end position="1356"/>
    </location>
</feature>
<keyword evidence="13" id="KW-1185">Reference proteome</keyword>
<dbReference type="CDD" id="cd03232">
    <property type="entry name" value="ABCG_PDR_domain2"/>
    <property type="match status" value="1"/>
</dbReference>
<dbReference type="SMART" id="SM00382">
    <property type="entry name" value="AAA"/>
    <property type="match status" value="2"/>
</dbReference>
<evidence type="ECO:0000259" key="11">
    <source>
        <dbReference type="PROSITE" id="PS50893"/>
    </source>
</evidence>
<dbReference type="EC" id="3.6.3.17" evidence="12"/>
<evidence type="ECO:0000256" key="10">
    <source>
        <dbReference type="SAM" id="Phobius"/>
    </source>
</evidence>
<feature type="domain" description="ABC transporter" evidence="11">
    <location>
        <begin position="817"/>
        <end position="1069"/>
    </location>
</feature>
<feature type="transmembrane region" description="Helical" evidence="10">
    <location>
        <begin position="640"/>
        <end position="659"/>
    </location>
</feature>
<keyword evidence="9 10" id="KW-0472">Membrane</keyword>
<feature type="transmembrane region" description="Helical" evidence="10">
    <location>
        <begin position="1241"/>
        <end position="1264"/>
    </location>
</feature>
<proteinExistence type="inferred from homology"/>
<dbReference type="FunFam" id="3.40.50.300:FF:000179">
    <property type="entry name" value="ABC transporter G family member 34"/>
    <property type="match status" value="1"/>
</dbReference>
<dbReference type="SUPFAM" id="SSF52540">
    <property type="entry name" value="P-loop containing nucleoside triphosphate hydrolases"/>
    <property type="match status" value="2"/>
</dbReference>
<dbReference type="GO" id="GO:0005524">
    <property type="term" value="F:ATP binding"/>
    <property type="evidence" value="ECO:0007669"/>
    <property type="project" value="UniProtKB-KW"/>
</dbReference>
<comment type="subcellular location">
    <subcellularLocation>
        <location evidence="1">Membrane</location>
        <topology evidence="1">Multi-pass membrane protein</topology>
    </subcellularLocation>
</comment>
<evidence type="ECO:0000256" key="1">
    <source>
        <dbReference type="ARBA" id="ARBA00004141"/>
    </source>
</evidence>
<dbReference type="InterPro" id="IPR034001">
    <property type="entry name" value="ABCG_PDR_1"/>
</dbReference>
<evidence type="ECO:0000256" key="9">
    <source>
        <dbReference type="ARBA" id="ARBA00023136"/>
    </source>
</evidence>
<organism evidence="12 13">
    <name type="scientific">Handroanthus impetiginosus</name>
    <dbReference type="NCBI Taxonomy" id="429701"/>
    <lineage>
        <taxon>Eukaryota</taxon>
        <taxon>Viridiplantae</taxon>
        <taxon>Streptophyta</taxon>
        <taxon>Embryophyta</taxon>
        <taxon>Tracheophyta</taxon>
        <taxon>Spermatophyta</taxon>
        <taxon>Magnoliopsida</taxon>
        <taxon>eudicotyledons</taxon>
        <taxon>Gunneridae</taxon>
        <taxon>Pentapetalae</taxon>
        <taxon>asterids</taxon>
        <taxon>lamiids</taxon>
        <taxon>Lamiales</taxon>
        <taxon>Bignoniaceae</taxon>
        <taxon>Crescentiina</taxon>
        <taxon>Tabebuia alliance</taxon>
        <taxon>Handroanthus</taxon>
    </lineage>
</organism>
<feature type="transmembrane region" description="Helical" evidence="10">
    <location>
        <begin position="1163"/>
        <end position="1181"/>
    </location>
</feature>
<evidence type="ECO:0000256" key="6">
    <source>
        <dbReference type="ARBA" id="ARBA00022741"/>
    </source>
</evidence>
<evidence type="ECO:0000256" key="8">
    <source>
        <dbReference type="ARBA" id="ARBA00022989"/>
    </source>
</evidence>
<dbReference type="PANTHER" id="PTHR48040">
    <property type="entry name" value="PLEIOTROPIC DRUG RESISTANCE PROTEIN 1-LIKE ISOFORM X1"/>
    <property type="match status" value="1"/>
</dbReference>
<evidence type="ECO:0000256" key="4">
    <source>
        <dbReference type="ARBA" id="ARBA00022692"/>
    </source>
</evidence>
<feature type="transmembrane region" description="Helical" evidence="10">
    <location>
        <begin position="749"/>
        <end position="775"/>
    </location>
</feature>
<evidence type="ECO:0000313" key="13">
    <source>
        <dbReference type="Proteomes" id="UP000231279"/>
    </source>
</evidence>
<reference evidence="13" key="1">
    <citation type="journal article" date="2018" name="Gigascience">
        <title>Genome assembly of the Pink Ipe (Handroanthus impetiginosus, Bignoniaceae), a highly valued, ecologically keystone Neotropical timber forest tree.</title>
        <authorList>
            <person name="Silva-Junior O.B."/>
            <person name="Grattapaglia D."/>
            <person name="Novaes E."/>
            <person name="Collevatti R.G."/>
        </authorList>
    </citation>
    <scope>NUCLEOTIDE SEQUENCE [LARGE SCALE GENOMIC DNA]</scope>
    <source>
        <strain evidence="13">cv. UFG-1</strain>
    </source>
</reference>
<gene>
    <name evidence="12" type="ORF">CDL12_06176</name>
</gene>
<evidence type="ECO:0000256" key="3">
    <source>
        <dbReference type="ARBA" id="ARBA00022448"/>
    </source>
</evidence>
<dbReference type="Pfam" id="PF00005">
    <property type="entry name" value="ABC_tran"/>
    <property type="match status" value="2"/>
</dbReference>
<dbReference type="PROSITE" id="PS50893">
    <property type="entry name" value="ABC_TRANSPORTER_2"/>
    <property type="match status" value="2"/>
</dbReference>
<feature type="transmembrane region" description="Helical" evidence="10">
    <location>
        <begin position="1383"/>
        <end position="1406"/>
    </location>
</feature>
<evidence type="ECO:0000256" key="2">
    <source>
        <dbReference type="ARBA" id="ARBA00006012"/>
    </source>
</evidence>
<feature type="transmembrane region" description="Helical" evidence="10">
    <location>
        <begin position="1306"/>
        <end position="1325"/>
    </location>
</feature>
<feature type="transmembrane region" description="Helical" evidence="10">
    <location>
        <begin position="606"/>
        <end position="628"/>
    </location>
</feature>
<evidence type="ECO:0000256" key="5">
    <source>
        <dbReference type="ARBA" id="ARBA00022737"/>
    </source>
</evidence>
<keyword evidence="8 10" id="KW-1133">Transmembrane helix</keyword>
<dbReference type="GO" id="GO:0005886">
    <property type="term" value="C:plasma membrane"/>
    <property type="evidence" value="ECO:0007669"/>
    <property type="project" value="UniProtKB-ARBA"/>
</dbReference>
<accession>A0A2G9HUE6</accession>
<dbReference type="Gene3D" id="3.40.50.300">
    <property type="entry name" value="P-loop containing nucleotide triphosphate hydrolases"/>
    <property type="match status" value="2"/>
</dbReference>
<dbReference type="InterPro" id="IPR013581">
    <property type="entry name" value="PDR_assoc"/>
</dbReference>
<name>A0A2G9HUE6_9LAMI</name>
<dbReference type="EMBL" id="NKXS01000999">
    <property type="protein sequence ID" value="PIN21137.1"/>
    <property type="molecule type" value="Genomic_DNA"/>
</dbReference>
<keyword evidence="4 10" id="KW-0812">Transmembrane</keyword>